<evidence type="ECO:0000256" key="1">
    <source>
        <dbReference type="ARBA" id="ARBA00022741"/>
    </source>
</evidence>
<keyword evidence="1" id="KW-0547">Nucleotide-binding</keyword>
<evidence type="ECO:0000313" key="4">
    <source>
        <dbReference type="Proteomes" id="UP001164746"/>
    </source>
</evidence>
<dbReference type="InterPro" id="IPR044304">
    <property type="entry name" value="NUBPL-like"/>
</dbReference>
<gene>
    <name evidence="3" type="ORF">MAR_033516</name>
</gene>
<accession>A0ABY7GBK7</accession>
<dbReference type="Gene3D" id="3.40.50.300">
    <property type="entry name" value="P-loop containing nucleotide triphosphate hydrolases"/>
    <property type="match status" value="2"/>
</dbReference>
<sequence>MKIITRNVLHQMRRMSTHDNPFGVKDGLSDHQQKLMARGLPQRRPIDGVKSVVVVASGKGGVGKSTTAVNLALAMAANEPKRNIGLLDADVYGPSLPTMMNLQGEPFLDDRAVIVSTPQDIALLDARRGAEMFRKVDVPVLGLVENMSVYICPQCGHQEHIFGQDGAKGLAEDMGVDILGSVPLTRAIRETSDSGQPIVVSDPGSPQATVYRDIARTIADKLSTLEKT</sequence>
<evidence type="ECO:0000313" key="3">
    <source>
        <dbReference type="EMBL" id="WAR30974.1"/>
    </source>
</evidence>
<dbReference type="InterPro" id="IPR027417">
    <property type="entry name" value="P-loop_NTPase"/>
</dbReference>
<protein>
    <submittedName>
        <fullName evidence="3">NUBPL-like protein</fullName>
    </submittedName>
</protein>
<dbReference type="PANTHER" id="PTHR42961">
    <property type="entry name" value="IRON-SULFUR PROTEIN NUBPL"/>
    <property type="match status" value="1"/>
</dbReference>
<evidence type="ECO:0000256" key="2">
    <source>
        <dbReference type="ARBA" id="ARBA00022840"/>
    </source>
</evidence>
<keyword evidence="4" id="KW-1185">Reference proteome</keyword>
<dbReference type="Proteomes" id="UP001164746">
    <property type="component" value="Chromosome 17"/>
</dbReference>
<dbReference type="Pfam" id="PF10609">
    <property type="entry name" value="ParA"/>
    <property type="match status" value="2"/>
</dbReference>
<dbReference type="PANTHER" id="PTHR42961:SF2">
    <property type="entry name" value="IRON-SULFUR PROTEIN NUBPL"/>
    <property type="match status" value="1"/>
</dbReference>
<organism evidence="3 4">
    <name type="scientific">Mya arenaria</name>
    <name type="common">Soft-shell clam</name>
    <dbReference type="NCBI Taxonomy" id="6604"/>
    <lineage>
        <taxon>Eukaryota</taxon>
        <taxon>Metazoa</taxon>
        <taxon>Spiralia</taxon>
        <taxon>Lophotrochozoa</taxon>
        <taxon>Mollusca</taxon>
        <taxon>Bivalvia</taxon>
        <taxon>Autobranchia</taxon>
        <taxon>Heteroconchia</taxon>
        <taxon>Euheterodonta</taxon>
        <taxon>Imparidentia</taxon>
        <taxon>Neoheterodontei</taxon>
        <taxon>Myida</taxon>
        <taxon>Myoidea</taxon>
        <taxon>Myidae</taxon>
        <taxon>Mya</taxon>
    </lineage>
</organism>
<reference evidence="3" key="1">
    <citation type="submission" date="2022-11" db="EMBL/GenBank/DDBJ databases">
        <title>Centuries of genome instability and evolution in soft-shell clam transmissible cancer (bioRxiv).</title>
        <authorList>
            <person name="Hart S.F.M."/>
            <person name="Yonemitsu M.A."/>
            <person name="Giersch R.M."/>
            <person name="Beal B.F."/>
            <person name="Arriagada G."/>
            <person name="Davis B.W."/>
            <person name="Ostrander E.A."/>
            <person name="Goff S.P."/>
            <person name="Metzger M.J."/>
        </authorList>
    </citation>
    <scope>NUCLEOTIDE SEQUENCE</scope>
    <source>
        <strain evidence="3">MELC-2E11</strain>
        <tissue evidence="3">Siphon/mantle</tissue>
    </source>
</reference>
<keyword evidence="2" id="KW-0067">ATP-binding</keyword>
<dbReference type="SUPFAM" id="SSF52540">
    <property type="entry name" value="P-loop containing nucleoside triphosphate hydrolases"/>
    <property type="match status" value="1"/>
</dbReference>
<dbReference type="EMBL" id="CP111028">
    <property type="protein sequence ID" value="WAR30974.1"/>
    <property type="molecule type" value="Genomic_DNA"/>
</dbReference>
<dbReference type="InterPro" id="IPR033756">
    <property type="entry name" value="YlxH/NBP35"/>
</dbReference>
<proteinExistence type="predicted"/>
<name>A0ABY7GBK7_MYAAR</name>